<reference evidence="1" key="2">
    <citation type="journal article" date="2022" name="New Phytol.">
        <title>Evolutionary transition to the ectomycorrhizal habit in the genomes of a hyperdiverse lineage of mushroom-forming fungi.</title>
        <authorList>
            <person name="Looney B."/>
            <person name="Miyauchi S."/>
            <person name="Morin E."/>
            <person name="Drula E."/>
            <person name="Courty P.E."/>
            <person name="Kohler A."/>
            <person name="Kuo A."/>
            <person name="LaButti K."/>
            <person name="Pangilinan J."/>
            <person name="Lipzen A."/>
            <person name="Riley R."/>
            <person name="Andreopoulos W."/>
            <person name="He G."/>
            <person name="Johnson J."/>
            <person name="Nolan M."/>
            <person name="Tritt A."/>
            <person name="Barry K.W."/>
            <person name="Grigoriev I.V."/>
            <person name="Nagy L.G."/>
            <person name="Hibbett D."/>
            <person name="Henrissat B."/>
            <person name="Matheny P.B."/>
            <person name="Labbe J."/>
            <person name="Martin F.M."/>
        </authorList>
    </citation>
    <scope>NUCLEOTIDE SEQUENCE</scope>
    <source>
        <strain evidence="1">FP105234-sp</strain>
    </source>
</reference>
<gene>
    <name evidence="1" type="ORF">FA95DRAFT_1497288</name>
</gene>
<accession>A0ACB8RJM2</accession>
<proteinExistence type="predicted"/>
<dbReference type="Proteomes" id="UP000814033">
    <property type="component" value="Unassembled WGS sequence"/>
</dbReference>
<evidence type="ECO:0000313" key="2">
    <source>
        <dbReference type="Proteomes" id="UP000814033"/>
    </source>
</evidence>
<protein>
    <submittedName>
        <fullName evidence="1">P-loop containing nucleoside triphosphate hydrolase protein</fullName>
    </submittedName>
</protein>
<evidence type="ECO:0000313" key="1">
    <source>
        <dbReference type="EMBL" id="KAI0044323.1"/>
    </source>
</evidence>
<keyword evidence="2" id="KW-1185">Reference proteome</keyword>
<sequence>MYAAIDTYLASPQRLLFPTVRDILPRPTLDSGDRDRMDLHNAHILDDPEQLQAVHSVLHHPRGSVPFIIYGPPGTGKTATVVECILQLLIQNPDNRILACAPNNNACNVLTARLAAEPKLEGLMFRLHAFSRSVDDCPEDVQPFAFVNAHGVFGVPPLDILRKHRIVVCTCSSAAFLKSHGLPVGHFSHIIVDEAAQAEEPLAMVPIRAFADVLTNVVLAGDCNQLGPVIYSPAAGNLGLKKSYLERLMHFGETYDTKKQTGHTIVQLLRNRRSHGAIIAWSNKYLYEDTLCAAAHASTARNMLGSPLLPNKTFPVVFHGIKGKQMRGSKSPSWFNIEEASVVRNKCLALLEDKDRPIKEREIGVIAPYKAQVRRIRQLLKSSGIKDVLVCSVEQFQGEERRVIIFSTTRNTPPKGKEGQRVGVRAKIGFVNDRKRINVAFTRAQAMLIVIGDPEALGGHPIWRTFINYVASHGGATAKQPDWNLTTKVPVPGYVEIRVDERSRVGDEYIDKRSATVLRYMGD</sequence>
<keyword evidence="1" id="KW-0378">Hydrolase</keyword>
<comment type="caution">
    <text evidence="1">The sequence shown here is derived from an EMBL/GenBank/DDBJ whole genome shotgun (WGS) entry which is preliminary data.</text>
</comment>
<dbReference type="EMBL" id="MU275987">
    <property type="protein sequence ID" value="KAI0044323.1"/>
    <property type="molecule type" value="Genomic_DNA"/>
</dbReference>
<organism evidence="1 2">
    <name type="scientific">Auriscalpium vulgare</name>
    <dbReference type="NCBI Taxonomy" id="40419"/>
    <lineage>
        <taxon>Eukaryota</taxon>
        <taxon>Fungi</taxon>
        <taxon>Dikarya</taxon>
        <taxon>Basidiomycota</taxon>
        <taxon>Agaricomycotina</taxon>
        <taxon>Agaricomycetes</taxon>
        <taxon>Russulales</taxon>
        <taxon>Auriscalpiaceae</taxon>
        <taxon>Auriscalpium</taxon>
    </lineage>
</organism>
<reference evidence="1" key="1">
    <citation type="submission" date="2021-02" db="EMBL/GenBank/DDBJ databases">
        <authorList>
            <consortium name="DOE Joint Genome Institute"/>
            <person name="Ahrendt S."/>
            <person name="Looney B.P."/>
            <person name="Miyauchi S."/>
            <person name="Morin E."/>
            <person name="Drula E."/>
            <person name="Courty P.E."/>
            <person name="Chicoki N."/>
            <person name="Fauchery L."/>
            <person name="Kohler A."/>
            <person name="Kuo A."/>
            <person name="Labutti K."/>
            <person name="Pangilinan J."/>
            <person name="Lipzen A."/>
            <person name="Riley R."/>
            <person name="Andreopoulos W."/>
            <person name="He G."/>
            <person name="Johnson J."/>
            <person name="Barry K.W."/>
            <person name="Grigoriev I.V."/>
            <person name="Nagy L."/>
            <person name="Hibbett D."/>
            <person name="Henrissat B."/>
            <person name="Matheny P.B."/>
            <person name="Labbe J."/>
            <person name="Martin F."/>
        </authorList>
    </citation>
    <scope>NUCLEOTIDE SEQUENCE</scope>
    <source>
        <strain evidence="1">FP105234-sp</strain>
    </source>
</reference>
<name>A0ACB8RJM2_9AGAM</name>